<name>A0A2J8VYP4_PONAB</name>
<protein>
    <submittedName>
        <fullName evidence="4">CES5A isoform 9</fullName>
    </submittedName>
</protein>
<feature type="domain" description="Carboxylesterase type B" evidence="3">
    <location>
        <begin position="10"/>
        <end position="75"/>
    </location>
</feature>
<feature type="non-terminal residue" evidence="4">
    <location>
        <position position="75"/>
    </location>
</feature>
<keyword evidence="2" id="KW-0732">Signal</keyword>
<accession>A0A2J8VYP4</accession>
<comment type="similarity">
    <text evidence="1">Belongs to the type-B carboxylesterase/lipase family.</text>
</comment>
<dbReference type="Gene3D" id="3.40.50.1820">
    <property type="entry name" value="alpha/beta hydrolase"/>
    <property type="match status" value="1"/>
</dbReference>
<dbReference type="InterPro" id="IPR051093">
    <property type="entry name" value="Neuroligin/BSAL"/>
</dbReference>
<dbReference type="EMBL" id="NDHI03003406">
    <property type="protein sequence ID" value="PNJ62623.1"/>
    <property type="molecule type" value="Genomic_DNA"/>
</dbReference>
<dbReference type="ESTHER" id="ponab-a0a2j8vym2">
    <property type="family name" value="Carb_B_Chordata"/>
</dbReference>
<dbReference type="InterPro" id="IPR002018">
    <property type="entry name" value="CarbesteraseB"/>
</dbReference>
<organism evidence="4">
    <name type="scientific">Pongo abelii</name>
    <name type="common">Sumatran orangutan</name>
    <name type="synonym">Pongo pygmaeus abelii</name>
    <dbReference type="NCBI Taxonomy" id="9601"/>
    <lineage>
        <taxon>Eukaryota</taxon>
        <taxon>Metazoa</taxon>
        <taxon>Chordata</taxon>
        <taxon>Craniata</taxon>
        <taxon>Vertebrata</taxon>
        <taxon>Euteleostomi</taxon>
        <taxon>Mammalia</taxon>
        <taxon>Eutheria</taxon>
        <taxon>Euarchontoglires</taxon>
        <taxon>Primates</taxon>
        <taxon>Haplorrhini</taxon>
        <taxon>Catarrhini</taxon>
        <taxon>Hominidae</taxon>
        <taxon>Pongo</taxon>
    </lineage>
</organism>
<evidence type="ECO:0000313" key="4">
    <source>
        <dbReference type="EMBL" id="PNJ62623.1"/>
    </source>
</evidence>
<evidence type="ECO:0000259" key="3">
    <source>
        <dbReference type="Pfam" id="PF00135"/>
    </source>
</evidence>
<gene>
    <name evidence="4" type="ORF">CR201_G0014562</name>
</gene>
<dbReference type="Pfam" id="PF00135">
    <property type="entry name" value="COesterase"/>
    <property type="match status" value="1"/>
</dbReference>
<dbReference type="PANTHER" id="PTHR43903">
    <property type="entry name" value="NEUROLIGIN"/>
    <property type="match status" value="1"/>
</dbReference>
<dbReference type="InterPro" id="IPR019819">
    <property type="entry name" value="Carboxylesterase_B_CS"/>
</dbReference>
<comment type="caution">
    <text evidence="4">The sequence shown here is derived from an EMBL/GenBank/DDBJ whole genome shotgun (WGS) entry which is preliminary data.</text>
</comment>
<sequence>MLKVHYPKFGVSEDCLYLNIYAPAHANAGSKLPVLVWFPGGAFKTGSASTFDGSTLAAYEDVLVVVVQYWLGIFG</sequence>
<dbReference type="AlphaFoldDB" id="A0A2J8VYP4"/>
<dbReference type="InterPro" id="IPR029058">
    <property type="entry name" value="AB_hydrolase_fold"/>
</dbReference>
<evidence type="ECO:0000256" key="1">
    <source>
        <dbReference type="ARBA" id="ARBA00005964"/>
    </source>
</evidence>
<dbReference type="SUPFAM" id="SSF53474">
    <property type="entry name" value="alpha/beta-Hydrolases"/>
    <property type="match status" value="1"/>
</dbReference>
<proteinExistence type="inferred from homology"/>
<evidence type="ECO:0000256" key="2">
    <source>
        <dbReference type="ARBA" id="ARBA00022729"/>
    </source>
</evidence>
<dbReference type="PROSITE" id="PS00941">
    <property type="entry name" value="CARBOXYLESTERASE_B_2"/>
    <property type="match status" value="1"/>
</dbReference>
<reference evidence="4" key="1">
    <citation type="submission" date="2017-12" db="EMBL/GenBank/DDBJ databases">
        <title>High-resolution comparative analysis of great ape genomes.</title>
        <authorList>
            <person name="Pollen A."/>
            <person name="Hastie A."/>
            <person name="Hormozdiari F."/>
            <person name="Dougherty M."/>
            <person name="Liu R."/>
            <person name="Chaisson M."/>
            <person name="Hoppe E."/>
            <person name="Hill C."/>
            <person name="Pang A."/>
            <person name="Hillier L."/>
            <person name="Baker C."/>
            <person name="Armstrong J."/>
            <person name="Shendure J."/>
            <person name="Paten B."/>
            <person name="Wilson R."/>
            <person name="Chao H."/>
            <person name="Schneider V."/>
            <person name="Ventura M."/>
            <person name="Kronenberg Z."/>
            <person name="Murali S."/>
            <person name="Gordon D."/>
            <person name="Cantsilieris S."/>
            <person name="Munson K."/>
            <person name="Nelson B."/>
            <person name="Raja A."/>
            <person name="Underwood J."/>
            <person name="Diekhans M."/>
            <person name="Fiddes I."/>
            <person name="Haussler D."/>
            <person name="Eichler E."/>
        </authorList>
    </citation>
    <scope>NUCLEOTIDE SEQUENCE [LARGE SCALE GENOMIC DNA]</scope>
    <source>
        <strain evidence="4">Susie</strain>
    </source>
</reference>